<dbReference type="Pfam" id="PF08782">
    <property type="entry name" value="c-SKI_SMAD_bind"/>
    <property type="match status" value="1"/>
</dbReference>
<comment type="caution">
    <text evidence="2">The sequence shown here is derived from an EMBL/GenBank/DDBJ whole genome shotgun (WGS) entry which is preliminary data.</text>
</comment>
<keyword evidence="3" id="KW-1185">Reference proteome</keyword>
<evidence type="ECO:0000313" key="3">
    <source>
        <dbReference type="Proteomes" id="UP000276133"/>
    </source>
</evidence>
<dbReference type="InterPro" id="IPR014890">
    <property type="entry name" value="c-SKI_SMAD4-bd_dom"/>
</dbReference>
<dbReference type="EMBL" id="REGN01005145">
    <property type="protein sequence ID" value="RNA14628.1"/>
    <property type="molecule type" value="Genomic_DNA"/>
</dbReference>
<reference evidence="2 3" key="1">
    <citation type="journal article" date="2018" name="Sci. Rep.">
        <title>Genomic signatures of local adaptation to the degree of environmental predictability in rotifers.</title>
        <authorList>
            <person name="Franch-Gras L."/>
            <person name="Hahn C."/>
            <person name="Garcia-Roger E.M."/>
            <person name="Carmona M.J."/>
            <person name="Serra M."/>
            <person name="Gomez A."/>
        </authorList>
    </citation>
    <scope>NUCLEOTIDE SEQUENCE [LARGE SCALE GENOMIC DNA]</scope>
    <source>
        <strain evidence="2">HYR1</strain>
    </source>
</reference>
<evidence type="ECO:0000259" key="1">
    <source>
        <dbReference type="Pfam" id="PF08782"/>
    </source>
</evidence>
<accession>A0A3M7QUG3</accession>
<gene>
    <name evidence="2" type="ORF">BpHYR1_044180</name>
</gene>
<sequence>MDSMRINQFKITLKKIGINKYEVKKSFNALNNKEDRKNAKVVVHHSIPLPISIKDTDENLIGKGLLLIHLYQTPCSPCILCEICKKFFSVQEFFSHSEEILKRQSDKFDKEKLKIEPCFLNNQTRFTSNQMKIWKEFNSKNELFKKN</sequence>
<dbReference type="GO" id="GO:0046332">
    <property type="term" value="F:SMAD binding"/>
    <property type="evidence" value="ECO:0007669"/>
    <property type="project" value="InterPro"/>
</dbReference>
<proteinExistence type="predicted"/>
<protein>
    <recommendedName>
        <fullName evidence="1">c-SKI SMAD4-binding domain-containing protein</fullName>
    </recommendedName>
</protein>
<feature type="domain" description="c-SKI SMAD4-binding" evidence="1">
    <location>
        <begin position="63"/>
        <end position="137"/>
    </location>
</feature>
<dbReference type="InterPro" id="IPR010919">
    <property type="entry name" value="SAND-like_dom_sf"/>
</dbReference>
<name>A0A3M7QUG3_BRAPC</name>
<dbReference type="SUPFAM" id="SSF63763">
    <property type="entry name" value="SAND domain-like"/>
    <property type="match status" value="1"/>
</dbReference>
<dbReference type="Gene3D" id="3.10.390.10">
    <property type="entry name" value="SAND domain-like"/>
    <property type="match status" value="1"/>
</dbReference>
<organism evidence="2 3">
    <name type="scientific">Brachionus plicatilis</name>
    <name type="common">Marine rotifer</name>
    <name type="synonym">Brachionus muelleri</name>
    <dbReference type="NCBI Taxonomy" id="10195"/>
    <lineage>
        <taxon>Eukaryota</taxon>
        <taxon>Metazoa</taxon>
        <taxon>Spiralia</taxon>
        <taxon>Gnathifera</taxon>
        <taxon>Rotifera</taxon>
        <taxon>Eurotatoria</taxon>
        <taxon>Monogononta</taxon>
        <taxon>Pseudotrocha</taxon>
        <taxon>Ploima</taxon>
        <taxon>Brachionidae</taxon>
        <taxon>Brachionus</taxon>
    </lineage>
</organism>
<evidence type="ECO:0000313" key="2">
    <source>
        <dbReference type="EMBL" id="RNA14628.1"/>
    </source>
</evidence>
<dbReference type="Proteomes" id="UP000276133">
    <property type="component" value="Unassembled WGS sequence"/>
</dbReference>
<dbReference type="AlphaFoldDB" id="A0A3M7QUG3"/>